<comment type="cofactor">
    <cofactor evidence="1">
        <name>FAD</name>
        <dbReference type="ChEBI" id="CHEBI:57692"/>
    </cofactor>
</comment>
<name>A0A8J6CFK7_DIALT</name>
<comment type="similarity">
    <text evidence="9">Belongs to the SQRD family.</text>
</comment>
<dbReference type="AlphaFoldDB" id="A0A8J6CFK7"/>
<keyword evidence="5" id="KW-0274">FAD</keyword>
<feature type="domain" description="FAD/NAD(P)-binding" evidence="11">
    <location>
        <begin position="42"/>
        <end position="344"/>
    </location>
</feature>
<evidence type="ECO:0000313" key="13">
    <source>
        <dbReference type="Proteomes" id="UP000751190"/>
    </source>
</evidence>
<evidence type="ECO:0000256" key="2">
    <source>
        <dbReference type="ARBA" id="ARBA00004173"/>
    </source>
</evidence>
<dbReference type="PROSITE" id="PS51257">
    <property type="entry name" value="PROKAR_LIPOPROTEIN"/>
    <property type="match status" value="1"/>
</dbReference>
<keyword evidence="13" id="KW-1185">Reference proteome</keyword>
<dbReference type="SUPFAM" id="SSF51905">
    <property type="entry name" value="FAD/NAD(P)-binding domain"/>
    <property type="match status" value="1"/>
</dbReference>
<evidence type="ECO:0000256" key="9">
    <source>
        <dbReference type="ARBA" id="ARBA00060891"/>
    </source>
</evidence>
<evidence type="ECO:0000256" key="1">
    <source>
        <dbReference type="ARBA" id="ARBA00001974"/>
    </source>
</evidence>
<evidence type="ECO:0000256" key="8">
    <source>
        <dbReference type="ARBA" id="ARBA00023128"/>
    </source>
</evidence>
<keyword evidence="7" id="KW-0560">Oxidoreductase</keyword>
<dbReference type="Gene3D" id="3.50.50.60">
    <property type="entry name" value="FAD/NAD(P)-binding domain"/>
    <property type="match status" value="2"/>
</dbReference>
<evidence type="ECO:0000256" key="7">
    <source>
        <dbReference type="ARBA" id="ARBA00023002"/>
    </source>
</evidence>
<dbReference type="GO" id="GO:0070224">
    <property type="term" value="F:sulfide:quinone oxidoreductase activity"/>
    <property type="evidence" value="ECO:0007669"/>
    <property type="project" value="TreeGrafter"/>
</dbReference>
<evidence type="ECO:0000256" key="3">
    <source>
        <dbReference type="ARBA" id="ARBA00022630"/>
    </source>
</evidence>
<gene>
    <name evidence="12" type="ORF">KFE25_007177</name>
</gene>
<dbReference type="OMA" id="WMPWWTY"/>
<protein>
    <recommendedName>
        <fullName evidence="10">Sulfide:quinone oxidoreductase, mitochondrial</fullName>
    </recommendedName>
</protein>
<comment type="caution">
    <text evidence="12">The sequence shown here is derived from an EMBL/GenBank/DDBJ whole genome shotgun (WGS) entry which is preliminary data.</text>
</comment>
<organism evidence="12 13">
    <name type="scientific">Diacronema lutheri</name>
    <name type="common">Unicellular marine alga</name>
    <name type="synonym">Monochrysis lutheri</name>
    <dbReference type="NCBI Taxonomy" id="2081491"/>
    <lineage>
        <taxon>Eukaryota</taxon>
        <taxon>Haptista</taxon>
        <taxon>Haptophyta</taxon>
        <taxon>Pavlovophyceae</taxon>
        <taxon>Pavlovales</taxon>
        <taxon>Pavlovaceae</taxon>
        <taxon>Diacronema</taxon>
    </lineage>
</organism>
<dbReference type="FunFam" id="3.50.50.60:FF:000034">
    <property type="entry name" value="sulfide:quinone oxidoreductase, mitochondrial"/>
    <property type="match status" value="1"/>
</dbReference>
<keyword evidence="8" id="KW-0496">Mitochondrion</keyword>
<dbReference type="GO" id="GO:0071949">
    <property type="term" value="F:FAD binding"/>
    <property type="evidence" value="ECO:0007669"/>
    <property type="project" value="TreeGrafter"/>
</dbReference>
<evidence type="ECO:0000313" key="12">
    <source>
        <dbReference type="EMBL" id="KAG8468125.1"/>
    </source>
</evidence>
<dbReference type="InterPro" id="IPR015904">
    <property type="entry name" value="Sulphide_quinone_reductase"/>
</dbReference>
<dbReference type="Pfam" id="PF07992">
    <property type="entry name" value="Pyr_redox_2"/>
    <property type="match status" value="1"/>
</dbReference>
<reference evidence="12" key="1">
    <citation type="submission" date="2021-05" db="EMBL/GenBank/DDBJ databases">
        <title>The genome of the haptophyte Pavlova lutheri (Diacronema luteri, Pavlovales) - a model for lipid biosynthesis in eukaryotic algae.</title>
        <authorList>
            <person name="Hulatt C.J."/>
            <person name="Posewitz M.C."/>
        </authorList>
    </citation>
    <scope>NUCLEOTIDE SEQUENCE</scope>
    <source>
        <strain evidence="12">NIVA-4/92</strain>
    </source>
</reference>
<proteinExistence type="inferred from homology"/>
<comment type="subcellular location">
    <subcellularLocation>
        <location evidence="2">Mitochondrion</location>
    </subcellularLocation>
</comment>
<evidence type="ECO:0000256" key="10">
    <source>
        <dbReference type="ARBA" id="ARBA00070160"/>
    </source>
</evidence>
<evidence type="ECO:0000256" key="4">
    <source>
        <dbReference type="ARBA" id="ARBA00022719"/>
    </source>
</evidence>
<dbReference type="GO" id="GO:0005739">
    <property type="term" value="C:mitochondrion"/>
    <property type="evidence" value="ECO:0007669"/>
    <property type="project" value="UniProtKB-SubCell"/>
</dbReference>
<keyword evidence="3" id="KW-0285">Flavoprotein</keyword>
<dbReference type="PANTHER" id="PTHR10632:SF2">
    <property type="entry name" value="SULFIDE:QUINONE OXIDOREDUCTASE, MITOCHONDRIAL"/>
    <property type="match status" value="1"/>
</dbReference>
<dbReference type="GO" id="GO:0048038">
    <property type="term" value="F:quinone binding"/>
    <property type="evidence" value="ECO:0007669"/>
    <property type="project" value="UniProtKB-KW"/>
</dbReference>
<evidence type="ECO:0000259" key="11">
    <source>
        <dbReference type="Pfam" id="PF07992"/>
    </source>
</evidence>
<dbReference type="GO" id="GO:0070221">
    <property type="term" value="P:sulfide oxidation, using sulfide:quinone oxidoreductase"/>
    <property type="evidence" value="ECO:0007669"/>
    <property type="project" value="TreeGrafter"/>
</dbReference>
<dbReference type="InterPro" id="IPR023753">
    <property type="entry name" value="FAD/NAD-binding_dom"/>
</dbReference>
<sequence>MLRNLPRVRAAAGALGAVVGYGCGLLAEHRAETKASSAERHSIVVIGGGAAGLSVASQLLLKLGTTADVAIVEPSEWHYYQPGWTLVGGGIMKAEETRKKMSSFMPKGATWIKAAVSAIDPDQNSLSLADGRQVGYDFLVVAPGLQIDFCCVKGLKEAVGHDGVSSIYDYEHCQATWEDVRAFKGGTAVFTQPKSGIKCGGAPQKIMWLAEDYWSRAAVRKDVTVKFCTGLGSMFAVPKYREALERLVRERGVDASFGHELVEVDGARKVATFEKADGSRVSLEYDLLHVVPRMGAPAFIKASPLACKATGFVEVDKQSLQHVAYPNVFACGDVASTPNSKTAAAVTAQAPVVVHNLIRQMEGKRGKAQYDGYASCPILTRRGELLLAEFKYGGVLAETFHAPPLLDQGKPQALFYYMKTIVFPFAYWNFMLHGRWFGTRTFFEPRYTE</sequence>
<dbReference type="Proteomes" id="UP000751190">
    <property type="component" value="Unassembled WGS sequence"/>
</dbReference>
<dbReference type="EMBL" id="JAGTXO010000005">
    <property type="protein sequence ID" value="KAG8468125.1"/>
    <property type="molecule type" value="Genomic_DNA"/>
</dbReference>
<dbReference type="InterPro" id="IPR036188">
    <property type="entry name" value="FAD/NAD-bd_sf"/>
</dbReference>
<dbReference type="OrthoDB" id="5376590at2759"/>
<accession>A0A8J6CFK7</accession>
<keyword evidence="4" id="KW-0874">Quinone</keyword>
<dbReference type="PANTHER" id="PTHR10632">
    <property type="entry name" value="SULFIDE:QUINONE OXIDOREDUCTASE"/>
    <property type="match status" value="1"/>
</dbReference>
<keyword evidence="6" id="KW-0809">Transit peptide</keyword>
<evidence type="ECO:0000256" key="5">
    <source>
        <dbReference type="ARBA" id="ARBA00022827"/>
    </source>
</evidence>
<evidence type="ECO:0000256" key="6">
    <source>
        <dbReference type="ARBA" id="ARBA00022946"/>
    </source>
</evidence>